<dbReference type="Gene3D" id="2.60.120.10">
    <property type="entry name" value="Jelly Rolls"/>
    <property type="match status" value="2"/>
</dbReference>
<evidence type="ECO:0000259" key="5">
    <source>
        <dbReference type="Pfam" id="PF05726"/>
    </source>
</evidence>
<evidence type="ECO:0000256" key="1">
    <source>
        <dbReference type="ARBA" id="ARBA00008416"/>
    </source>
</evidence>
<comment type="similarity">
    <text evidence="1 3">Belongs to the pirin family.</text>
</comment>
<organism evidence="6 7">
    <name type="scientific">Trichomonascus ciferrii</name>
    <dbReference type="NCBI Taxonomy" id="44093"/>
    <lineage>
        <taxon>Eukaryota</taxon>
        <taxon>Fungi</taxon>
        <taxon>Dikarya</taxon>
        <taxon>Ascomycota</taxon>
        <taxon>Saccharomycotina</taxon>
        <taxon>Dipodascomycetes</taxon>
        <taxon>Dipodascales</taxon>
        <taxon>Trichomonascaceae</taxon>
        <taxon>Trichomonascus</taxon>
        <taxon>Trichomonascus ciferrii complex</taxon>
    </lineage>
</organism>
<evidence type="ECO:0000256" key="2">
    <source>
        <dbReference type="PIRSR" id="PIRSR006232-1"/>
    </source>
</evidence>
<feature type="domain" description="Pirin N-terminal" evidence="4">
    <location>
        <begin position="21"/>
        <end position="118"/>
    </location>
</feature>
<feature type="binding site" evidence="2">
    <location>
        <position position="56"/>
    </location>
    <ligand>
        <name>Fe cation</name>
        <dbReference type="ChEBI" id="CHEBI:24875"/>
    </ligand>
</feature>
<dbReference type="EMBL" id="SWFS01000137">
    <property type="protein sequence ID" value="KAA8915838.1"/>
    <property type="molecule type" value="Genomic_DNA"/>
</dbReference>
<proteinExistence type="inferred from homology"/>
<dbReference type="PANTHER" id="PTHR13903">
    <property type="entry name" value="PIRIN-RELATED"/>
    <property type="match status" value="1"/>
</dbReference>
<comment type="caution">
    <text evidence="6">The sequence shown here is derived from an EMBL/GenBank/DDBJ whole genome shotgun (WGS) entry which is preliminary data.</text>
</comment>
<protein>
    <recommendedName>
        <fullName evidence="8">Pirin N-terminal domain-containing protein</fullName>
    </recommendedName>
</protein>
<evidence type="ECO:0000259" key="4">
    <source>
        <dbReference type="Pfam" id="PF02678"/>
    </source>
</evidence>
<dbReference type="InterPro" id="IPR012093">
    <property type="entry name" value="Pirin"/>
</dbReference>
<dbReference type="PANTHER" id="PTHR13903:SF8">
    <property type="entry name" value="PIRIN"/>
    <property type="match status" value="1"/>
</dbReference>
<feature type="binding site" evidence="2">
    <location>
        <position position="100"/>
    </location>
    <ligand>
        <name>Fe cation</name>
        <dbReference type="ChEBI" id="CHEBI:24875"/>
    </ligand>
</feature>
<keyword evidence="2" id="KW-0479">Metal-binding</keyword>
<dbReference type="VEuPathDB" id="FungiDB:TRICI_002011"/>
<dbReference type="CDD" id="cd02909">
    <property type="entry name" value="cupin_pirin_N"/>
    <property type="match status" value="1"/>
</dbReference>
<dbReference type="InterPro" id="IPR014710">
    <property type="entry name" value="RmlC-like_jellyroll"/>
</dbReference>
<feature type="binding site" evidence="2">
    <location>
        <position position="54"/>
    </location>
    <ligand>
        <name>Fe cation</name>
        <dbReference type="ChEBI" id="CHEBI:24875"/>
    </ligand>
</feature>
<dbReference type="SUPFAM" id="SSF51182">
    <property type="entry name" value="RmlC-like cupins"/>
    <property type="match status" value="1"/>
</dbReference>
<evidence type="ECO:0000256" key="3">
    <source>
        <dbReference type="RuleBase" id="RU003457"/>
    </source>
</evidence>
<dbReference type="AlphaFoldDB" id="A0A642V7N5"/>
<feature type="domain" description="Pirin C-terminal" evidence="5">
    <location>
        <begin position="174"/>
        <end position="279"/>
    </location>
</feature>
<dbReference type="Pfam" id="PF02678">
    <property type="entry name" value="Pirin"/>
    <property type="match status" value="1"/>
</dbReference>
<dbReference type="CDD" id="cd02247">
    <property type="entry name" value="cupin_pirin_C"/>
    <property type="match status" value="1"/>
</dbReference>
<dbReference type="InterPro" id="IPR003829">
    <property type="entry name" value="Pirin_N_dom"/>
</dbReference>
<reference evidence="6" key="1">
    <citation type="journal article" date="2019" name="G3 (Bethesda)">
        <title>Genome Assemblies of Two Rare Opportunistic Yeast Pathogens: Diutina rugosa (syn. Candida rugosa) and Trichomonascus ciferrii (syn. Candida ciferrii).</title>
        <authorList>
            <person name="Mixao V."/>
            <person name="Saus E."/>
            <person name="Hansen A.P."/>
            <person name="Lass-Florl C."/>
            <person name="Gabaldon T."/>
        </authorList>
    </citation>
    <scope>NUCLEOTIDE SEQUENCE</scope>
    <source>
        <strain evidence="6">CBS 4856</strain>
    </source>
</reference>
<dbReference type="GO" id="GO:0046872">
    <property type="term" value="F:metal ion binding"/>
    <property type="evidence" value="ECO:0007669"/>
    <property type="project" value="UniProtKB-KW"/>
</dbReference>
<name>A0A642V7N5_9ASCO</name>
<dbReference type="Proteomes" id="UP000761534">
    <property type="component" value="Unassembled WGS sequence"/>
</dbReference>
<dbReference type="PIRSF" id="PIRSF006232">
    <property type="entry name" value="Pirin"/>
    <property type="match status" value="1"/>
</dbReference>
<gene>
    <name evidence="6" type="ORF">TRICI_002011</name>
</gene>
<keyword evidence="7" id="KW-1185">Reference proteome</keyword>
<dbReference type="Pfam" id="PF05726">
    <property type="entry name" value="Pirin_C"/>
    <property type="match status" value="1"/>
</dbReference>
<evidence type="ECO:0000313" key="6">
    <source>
        <dbReference type="EMBL" id="KAA8915838.1"/>
    </source>
</evidence>
<accession>A0A642V7N5</accession>
<keyword evidence="2" id="KW-0408">Iron</keyword>
<dbReference type="OrthoDB" id="198735at2759"/>
<dbReference type="InterPro" id="IPR008778">
    <property type="entry name" value="Pirin_C_dom"/>
</dbReference>
<sequence>MTGRGIAKSFLAHEQAEGEGARVRRSIGSMKARNFSPFLLLDHLVATGKGFPDHPHRGQETITYVLQGNVDHEDFTGSKGTIGRGDLQFMTAGKGIVHAEMPREGDSGEPPEIMQLWVDLPIELKACEPKYKNLRAEEIPVADPSDKVQVWVISGESYGTKSVQDLAYTPVVFYDYRVQPGGKISQPVPKGFNVFLYLLHGHIKINRDTEVPEHHCVLFDEDGDSIEADVDESAENEARFILVGGQKLDQPVVQYGPFVETSSDLVKQAFMDYQSAKNGFERLQGWYSQIDHE</sequence>
<dbReference type="InterPro" id="IPR011051">
    <property type="entry name" value="RmlC_Cupin_sf"/>
</dbReference>
<evidence type="ECO:0000313" key="7">
    <source>
        <dbReference type="Proteomes" id="UP000761534"/>
    </source>
</evidence>
<evidence type="ECO:0008006" key="8">
    <source>
        <dbReference type="Google" id="ProtNLM"/>
    </source>
</evidence>
<comment type="cofactor">
    <cofactor evidence="2">
        <name>Fe cation</name>
        <dbReference type="ChEBI" id="CHEBI:24875"/>
    </cofactor>
    <text evidence="2">Binds 1 Fe cation per subunit.</text>
</comment>
<feature type="binding site" evidence="2">
    <location>
        <position position="98"/>
    </location>
    <ligand>
        <name>Fe cation</name>
        <dbReference type="ChEBI" id="CHEBI:24875"/>
    </ligand>
</feature>